<dbReference type="SUPFAM" id="SSF53474">
    <property type="entry name" value="alpha/beta-Hydrolases"/>
    <property type="match status" value="1"/>
</dbReference>
<name>A0A4P6K1Q8_KTERU</name>
<dbReference type="RefSeq" id="WP_129893186.1">
    <property type="nucleotide sequence ID" value="NZ_CP035758.1"/>
</dbReference>
<dbReference type="Gene3D" id="3.40.50.1820">
    <property type="entry name" value="alpha/beta hydrolase"/>
    <property type="match status" value="1"/>
</dbReference>
<dbReference type="Proteomes" id="UP000290365">
    <property type="component" value="Chromosome"/>
</dbReference>
<organism evidence="2 3">
    <name type="scientific">Ktedonosporobacter rubrisoli</name>
    <dbReference type="NCBI Taxonomy" id="2509675"/>
    <lineage>
        <taxon>Bacteria</taxon>
        <taxon>Bacillati</taxon>
        <taxon>Chloroflexota</taxon>
        <taxon>Ktedonobacteria</taxon>
        <taxon>Ktedonobacterales</taxon>
        <taxon>Ktedonosporobacteraceae</taxon>
        <taxon>Ktedonosporobacter</taxon>
    </lineage>
</organism>
<keyword evidence="3" id="KW-1185">Reference proteome</keyword>
<gene>
    <name evidence="2" type="ORF">EPA93_41515</name>
</gene>
<dbReference type="GO" id="GO:0047372">
    <property type="term" value="F:monoacylglycerol lipase activity"/>
    <property type="evidence" value="ECO:0007669"/>
    <property type="project" value="TreeGrafter"/>
</dbReference>
<dbReference type="PANTHER" id="PTHR43798:SF5">
    <property type="entry name" value="MONOACYLGLYCEROL LIPASE ABHD6"/>
    <property type="match status" value="1"/>
</dbReference>
<dbReference type="AlphaFoldDB" id="A0A4P6K1Q8"/>
<proteinExistence type="predicted"/>
<sequence>MNKALVFIHGSGDNARIWRFQTSYFQQQGRQVEALDLPGHGLRPDIFADPEVAIENYAQAAHEIIIRELHLERPVIAGHSLGGAIALMLALQYGTELGGIILIGTGARLRVLPALLDEARQAPQQARQRLAELAVIPEHLSTAQATLREQPSSGPSMLYRDLSACNNFDVMSRLSEISLPTLIICGAEDRLTPVKYSDYLHKHIASSSLHILPQAGHYVMREQPEAVNRTIEEWLAQITEV</sequence>
<dbReference type="GO" id="GO:0016020">
    <property type="term" value="C:membrane"/>
    <property type="evidence" value="ECO:0007669"/>
    <property type="project" value="TreeGrafter"/>
</dbReference>
<dbReference type="GO" id="GO:0046464">
    <property type="term" value="P:acylglycerol catabolic process"/>
    <property type="evidence" value="ECO:0007669"/>
    <property type="project" value="TreeGrafter"/>
</dbReference>
<dbReference type="PANTHER" id="PTHR43798">
    <property type="entry name" value="MONOACYLGLYCEROL LIPASE"/>
    <property type="match status" value="1"/>
</dbReference>
<dbReference type="Pfam" id="PF12697">
    <property type="entry name" value="Abhydrolase_6"/>
    <property type="match status" value="1"/>
</dbReference>
<evidence type="ECO:0000313" key="3">
    <source>
        <dbReference type="Proteomes" id="UP000290365"/>
    </source>
</evidence>
<accession>A0A4P6K1Q8</accession>
<dbReference type="PRINTS" id="PR00111">
    <property type="entry name" value="ABHYDROLASE"/>
</dbReference>
<dbReference type="EMBL" id="CP035758">
    <property type="protein sequence ID" value="QBD82117.1"/>
    <property type="molecule type" value="Genomic_DNA"/>
</dbReference>
<dbReference type="OrthoDB" id="9775557at2"/>
<evidence type="ECO:0000259" key="1">
    <source>
        <dbReference type="Pfam" id="PF12697"/>
    </source>
</evidence>
<dbReference type="InterPro" id="IPR000073">
    <property type="entry name" value="AB_hydrolase_1"/>
</dbReference>
<evidence type="ECO:0000313" key="2">
    <source>
        <dbReference type="EMBL" id="QBD82117.1"/>
    </source>
</evidence>
<dbReference type="InterPro" id="IPR050266">
    <property type="entry name" value="AB_hydrolase_sf"/>
</dbReference>
<feature type="domain" description="AB hydrolase-1" evidence="1">
    <location>
        <begin position="5"/>
        <end position="229"/>
    </location>
</feature>
<dbReference type="KEGG" id="kbs:EPA93_41515"/>
<protein>
    <submittedName>
        <fullName evidence="2">Alpha/beta hydrolase</fullName>
    </submittedName>
</protein>
<keyword evidence="2" id="KW-0378">Hydrolase</keyword>
<dbReference type="InterPro" id="IPR029058">
    <property type="entry name" value="AB_hydrolase_fold"/>
</dbReference>
<reference evidence="2 3" key="1">
    <citation type="submission" date="2019-01" db="EMBL/GenBank/DDBJ databases">
        <title>Ktedonosporobacter rubrisoli SCAWS-G2.</title>
        <authorList>
            <person name="Huang Y."/>
            <person name="Yan B."/>
        </authorList>
    </citation>
    <scope>NUCLEOTIDE SEQUENCE [LARGE SCALE GENOMIC DNA]</scope>
    <source>
        <strain evidence="2 3">SCAWS-G2</strain>
    </source>
</reference>